<keyword evidence="3" id="KW-1185">Reference proteome</keyword>
<keyword evidence="1" id="KW-1133">Transmembrane helix</keyword>
<sequence>MSNSLNNKHAFLDRTDNPYPFRHTEPEPVRWWIPLVASTGALLVLVLGTAAVISEVVNATISGIG</sequence>
<accession>A0A919KY63</accession>
<organism evidence="2 3">
    <name type="scientific">Promicromonospora soli</name>
    <dbReference type="NCBI Taxonomy" id="2035533"/>
    <lineage>
        <taxon>Bacteria</taxon>
        <taxon>Bacillati</taxon>
        <taxon>Actinomycetota</taxon>
        <taxon>Actinomycetes</taxon>
        <taxon>Micrococcales</taxon>
        <taxon>Promicromonosporaceae</taxon>
        <taxon>Promicromonospora</taxon>
    </lineage>
</organism>
<comment type="caution">
    <text evidence="2">The sequence shown here is derived from an EMBL/GenBank/DDBJ whole genome shotgun (WGS) entry which is preliminary data.</text>
</comment>
<evidence type="ECO:0000313" key="2">
    <source>
        <dbReference type="EMBL" id="GHH77635.1"/>
    </source>
</evidence>
<dbReference type="EMBL" id="BNAS01000006">
    <property type="protein sequence ID" value="GHH77635.1"/>
    <property type="molecule type" value="Genomic_DNA"/>
</dbReference>
<protein>
    <submittedName>
        <fullName evidence="2">Uncharacterized protein</fullName>
    </submittedName>
</protein>
<name>A0A919KY63_9MICO</name>
<feature type="transmembrane region" description="Helical" evidence="1">
    <location>
        <begin position="31"/>
        <end position="53"/>
    </location>
</feature>
<evidence type="ECO:0000313" key="3">
    <source>
        <dbReference type="Proteomes" id="UP000627369"/>
    </source>
</evidence>
<keyword evidence="1" id="KW-0812">Transmembrane</keyword>
<proteinExistence type="predicted"/>
<reference evidence="2" key="2">
    <citation type="submission" date="2020-09" db="EMBL/GenBank/DDBJ databases">
        <authorList>
            <person name="Sun Q."/>
            <person name="Zhou Y."/>
        </authorList>
    </citation>
    <scope>NUCLEOTIDE SEQUENCE</scope>
    <source>
        <strain evidence="2">CGMCC 4.7398</strain>
    </source>
</reference>
<keyword evidence="1" id="KW-0472">Membrane</keyword>
<gene>
    <name evidence="2" type="ORF">GCM10017772_39130</name>
</gene>
<evidence type="ECO:0000256" key="1">
    <source>
        <dbReference type="SAM" id="Phobius"/>
    </source>
</evidence>
<reference evidence="2" key="1">
    <citation type="journal article" date="2014" name="Int. J. Syst. Evol. Microbiol.">
        <title>Complete genome sequence of Corynebacterium casei LMG S-19264T (=DSM 44701T), isolated from a smear-ripened cheese.</title>
        <authorList>
            <consortium name="US DOE Joint Genome Institute (JGI-PGF)"/>
            <person name="Walter F."/>
            <person name="Albersmeier A."/>
            <person name="Kalinowski J."/>
            <person name="Ruckert C."/>
        </authorList>
    </citation>
    <scope>NUCLEOTIDE SEQUENCE</scope>
    <source>
        <strain evidence="2">CGMCC 4.7398</strain>
    </source>
</reference>
<dbReference type="Proteomes" id="UP000627369">
    <property type="component" value="Unassembled WGS sequence"/>
</dbReference>
<dbReference type="AlphaFoldDB" id="A0A919KY63"/>
<dbReference type="RefSeq" id="WP_189670957.1">
    <property type="nucleotide sequence ID" value="NZ_BNAS01000006.1"/>
</dbReference>